<dbReference type="EMBL" id="NKHU02000367">
    <property type="protein sequence ID" value="RHZ43926.1"/>
    <property type="molecule type" value="Genomic_DNA"/>
</dbReference>
<dbReference type="STRING" id="41047.A0A397G3L1"/>
<evidence type="ECO:0000313" key="4">
    <source>
        <dbReference type="Proteomes" id="UP000215305"/>
    </source>
</evidence>
<dbReference type="Proteomes" id="UP000215305">
    <property type="component" value="Unassembled WGS sequence"/>
</dbReference>
<comment type="caution">
    <text evidence="3">The sequence shown here is derived from an EMBL/GenBank/DDBJ whole genome shotgun (WGS) entry which is preliminary data.</text>
</comment>
<gene>
    <name evidence="3" type="ORF">CDV56_102741</name>
</gene>
<evidence type="ECO:0000259" key="2">
    <source>
        <dbReference type="Pfam" id="PF21311"/>
    </source>
</evidence>
<dbReference type="InterPro" id="IPR048799">
    <property type="entry name" value="P68_RBP_TagC-like_beta-prop"/>
</dbReference>
<sequence length="315" mass="33933">MTPLIKLGSLLALLWITFGISTANASIPSSKRFDLSSPSYDLYRHKTLRDDTVQQGFAFDNVNRRLFVAQRCDGTSETAGDLTITQLDFAGNYVGHMYLKDFGHGVSFGAQGVGSATYLWTEVEANSNGYGKKLARFKFASGTILTSSAAGLAKFKPVADATEHTCAIDPVYNRLIVRYHLNGAKHIAVYDLAAATRGDFASPLANFKQPALNALSSTFQGYTAYGQYLYLLTGTSYAASGGKVNSEVTSVDMNTGKVVQGPTLTKAGSTLEFREPEGLAIYKTVAGEVRLFLGFASGVAGDRRSNLFYKNALVK</sequence>
<reference evidence="3" key="1">
    <citation type="submission" date="2018-08" db="EMBL/GenBank/DDBJ databases">
        <title>Draft genome sequence of azole-resistant Aspergillus thermomutatus (Neosartorya pseudofischeri) strain HMR AF 39, isolated from a human nasal aspirate.</title>
        <authorList>
            <person name="Parent-Michaud M."/>
            <person name="Dufresne P.J."/>
            <person name="Fournier E."/>
            <person name="Martineau C."/>
            <person name="Moreira S."/>
            <person name="Perkins V."/>
            <person name="De Repentigny L."/>
            <person name="Dufresne S.F."/>
        </authorList>
    </citation>
    <scope>NUCLEOTIDE SEQUENCE [LARGE SCALE GENOMIC DNA]</scope>
    <source>
        <strain evidence="3">HMR AF 39</strain>
    </source>
</reference>
<keyword evidence="4" id="KW-1185">Reference proteome</keyword>
<feature type="domain" description="P68 RBP/TagC-like beta-propeller" evidence="2">
    <location>
        <begin position="53"/>
        <end position="308"/>
    </location>
</feature>
<dbReference type="RefSeq" id="XP_026610070.1">
    <property type="nucleotide sequence ID" value="XM_026756360.1"/>
</dbReference>
<feature type="chain" id="PRO_5017192650" description="P68 RBP/TagC-like beta-propeller domain-containing protein" evidence="1">
    <location>
        <begin position="26"/>
        <end position="315"/>
    </location>
</feature>
<dbReference type="Pfam" id="PF21311">
    <property type="entry name" value="Phage_RBD_prop"/>
    <property type="match status" value="1"/>
</dbReference>
<proteinExistence type="predicted"/>
<evidence type="ECO:0000313" key="3">
    <source>
        <dbReference type="EMBL" id="RHZ43926.1"/>
    </source>
</evidence>
<organism evidence="3 4">
    <name type="scientific">Aspergillus thermomutatus</name>
    <name type="common">Neosartorya pseudofischeri</name>
    <dbReference type="NCBI Taxonomy" id="41047"/>
    <lineage>
        <taxon>Eukaryota</taxon>
        <taxon>Fungi</taxon>
        <taxon>Dikarya</taxon>
        <taxon>Ascomycota</taxon>
        <taxon>Pezizomycotina</taxon>
        <taxon>Eurotiomycetes</taxon>
        <taxon>Eurotiomycetidae</taxon>
        <taxon>Eurotiales</taxon>
        <taxon>Aspergillaceae</taxon>
        <taxon>Aspergillus</taxon>
        <taxon>Aspergillus subgen. Fumigati</taxon>
    </lineage>
</organism>
<name>A0A397G3L1_ASPTH</name>
<accession>A0A397G3L1</accession>
<dbReference type="AlphaFoldDB" id="A0A397G3L1"/>
<feature type="signal peptide" evidence="1">
    <location>
        <begin position="1"/>
        <end position="25"/>
    </location>
</feature>
<keyword evidence="1" id="KW-0732">Signal</keyword>
<dbReference type="OrthoDB" id="4180726at2759"/>
<evidence type="ECO:0000256" key="1">
    <source>
        <dbReference type="SAM" id="SignalP"/>
    </source>
</evidence>
<dbReference type="VEuPathDB" id="FungiDB:CDV56_102741"/>
<dbReference type="GeneID" id="38124715"/>
<protein>
    <recommendedName>
        <fullName evidence="2">P68 RBP/TagC-like beta-propeller domain-containing protein</fullName>
    </recommendedName>
</protein>